<dbReference type="OMA" id="NCHEMIT"/>
<evidence type="ECO:0000313" key="7">
    <source>
        <dbReference type="EMBL" id="KYP31688.1"/>
    </source>
</evidence>
<protein>
    <submittedName>
        <fullName evidence="7">Disease resistance protein At4g27190 family</fullName>
    </submittedName>
</protein>
<dbReference type="InterPro" id="IPR027417">
    <property type="entry name" value="P-loop_NTPase"/>
</dbReference>
<organism evidence="7 8">
    <name type="scientific">Cajanus cajan</name>
    <name type="common">Pigeon pea</name>
    <name type="synonym">Cajanus indicus</name>
    <dbReference type="NCBI Taxonomy" id="3821"/>
    <lineage>
        <taxon>Eukaryota</taxon>
        <taxon>Viridiplantae</taxon>
        <taxon>Streptophyta</taxon>
        <taxon>Embryophyta</taxon>
        <taxon>Tracheophyta</taxon>
        <taxon>Spermatophyta</taxon>
        <taxon>Magnoliopsida</taxon>
        <taxon>eudicotyledons</taxon>
        <taxon>Gunneridae</taxon>
        <taxon>Pentapetalae</taxon>
        <taxon>rosids</taxon>
        <taxon>fabids</taxon>
        <taxon>Fabales</taxon>
        <taxon>Fabaceae</taxon>
        <taxon>Papilionoideae</taxon>
        <taxon>50 kb inversion clade</taxon>
        <taxon>NPAAA clade</taxon>
        <taxon>indigoferoid/millettioid clade</taxon>
        <taxon>Phaseoleae</taxon>
        <taxon>Cajanus</taxon>
    </lineage>
</organism>
<dbReference type="PRINTS" id="PR00364">
    <property type="entry name" value="DISEASERSIST"/>
</dbReference>
<dbReference type="GO" id="GO:0005524">
    <property type="term" value="F:ATP binding"/>
    <property type="evidence" value="ECO:0007669"/>
    <property type="project" value="UniProtKB-KW"/>
</dbReference>
<evidence type="ECO:0000256" key="5">
    <source>
        <dbReference type="SAM" id="Coils"/>
    </source>
</evidence>
<dbReference type="SUPFAM" id="SSF52540">
    <property type="entry name" value="P-loop containing nucleoside triphosphate hydrolases"/>
    <property type="match status" value="1"/>
</dbReference>
<dbReference type="Gene3D" id="3.80.10.10">
    <property type="entry name" value="Ribonuclease Inhibitor"/>
    <property type="match status" value="5"/>
</dbReference>
<evidence type="ECO:0000256" key="4">
    <source>
        <dbReference type="ARBA" id="ARBA00022840"/>
    </source>
</evidence>
<evidence type="ECO:0000259" key="6">
    <source>
        <dbReference type="SMART" id="SM00382"/>
    </source>
</evidence>
<comment type="similarity">
    <text evidence="1">Belongs to the disease resistance NB-LRR family.</text>
</comment>
<gene>
    <name evidence="7" type="ORF">KK1_047852</name>
</gene>
<dbReference type="GO" id="GO:0006952">
    <property type="term" value="P:defense response"/>
    <property type="evidence" value="ECO:0007669"/>
    <property type="project" value="UniProtKB-KW"/>
</dbReference>
<dbReference type="Gene3D" id="1.10.8.430">
    <property type="entry name" value="Helical domain of apoptotic protease-activating factors"/>
    <property type="match status" value="1"/>
</dbReference>
<dbReference type="Gramene" id="C.cajan_46031.t">
    <property type="protein sequence ID" value="C.cajan_46031.t"/>
    <property type="gene ID" value="C.cajan_46031"/>
</dbReference>
<dbReference type="InterPro" id="IPR057135">
    <property type="entry name" value="At4g27190-like_LRR"/>
</dbReference>
<evidence type="ECO:0000256" key="2">
    <source>
        <dbReference type="ARBA" id="ARBA00022741"/>
    </source>
</evidence>
<keyword evidence="2" id="KW-0547">Nucleotide-binding</keyword>
<dbReference type="PANTHER" id="PTHR33463">
    <property type="entry name" value="NB-ARC DOMAIN-CONTAINING PROTEIN-RELATED"/>
    <property type="match status" value="1"/>
</dbReference>
<evidence type="ECO:0000313" key="8">
    <source>
        <dbReference type="Proteomes" id="UP000075243"/>
    </source>
</evidence>
<dbReference type="InterPro" id="IPR002182">
    <property type="entry name" value="NB-ARC"/>
</dbReference>
<accession>A0A151QN12</accession>
<evidence type="ECO:0000256" key="3">
    <source>
        <dbReference type="ARBA" id="ARBA00022821"/>
    </source>
</evidence>
<dbReference type="GO" id="GO:0043531">
    <property type="term" value="F:ADP binding"/>
    <property type="evidence" value="ECO:0007669"/>
    <property type="project" value="InterPro"/>
</dbReference>
<name>A0A151QN12_CAJCA</name>
<dbReference type="Gene3D" id="3.40.50.300">
    <property type="entry name" value="P-loop containing nucleotide triphosphate hydrolases"/>
    <property type="match status" value="1"/>
</dbReference>
<dbReference type="InterPro" id="IPR050905">
    <property type="entry name" value="Plant_NBS-LRR"/>
</dbReference>
<dbReference type="SUPFAM" id="SSF52058">
    <property type="entry name" value="L domain-like"/>
    <property type="match status" value="1"/>
</dbReference>
<keyword evidence="8" id="KW-1185">Reference proteome</keyword>
<dbReference type="SUPFAM" id="SSF52047">
    <property type="entry name" value="RNI-like"/>
    <property type="match status" value="2"/>
</dbReference>
<dbReference type="Pfam" id="PF23247">
    <property type="entry name" value="LRR_RPS2"/>
    <property type="match status" value="3"/>
</dbReference>
<keyword evidence="3" id="KW-0611">Plant defense</keyword>
<dbReference type="InterPro" id="IPR003593">
    <property type="entry name" value="AAA+_ATPase"/>
</dbReference>
<dbReference type="PANTHER" id="PTHR33463:SF196">
    <property type="entry name" value="NB-ARC DOMAIN DISEASE RESISTANCE PROTEIN"/>
    <property type="match status" value="1"/>
</dbReference>
<dbReference type="InterPro" id="IPR032675">
    <property type="entry name" value="LRR_dom_sf"/>
</dbReference>
<sequence>MGDVLPIVEKVFEYVVHPGYKQVAYILDYKQNVDELNHSVEDLRRDKERLEHQVDEADKNLKKIEAKVTEWLREVGEFESKFENFMKDEGTKSRYPWNRHRLSRRATKMAMEVKKLREEIPKADEVAYTENVTSNDVASSNVGVGYIDFGSRKSTMDGILASLQDPMLRMIGLHGPGGVGKSTFVKEIANIARNKMFNVVAIAEITVNPNLQKIQEEIAYVLGLRLEGNGENVRADCIRRRLKKEKDNTLIILDDLWDKLDLNKSKVMKKEKPLGDYKGCKILLTSRDEKILSDKMDVKSIFCIKELDDKDALMLFQKAAGIPNEMSNFKQEIVKKYCEGIPMAIITVGKALKDKSDSVWEARLEKLKKQELVGVQKPMEISLKMSYDHLESEELKSIFLLCAQMGHQPLTMDLVKYSFGFGILEGVYSLMEARDRIHTSIEKLKGSSLVLDGSSSNHFNIHDMVRDAAFDDPFLKIPPGFFGKMKKLRVLILSGFHLSNLQDLIKGLSNLRMLCLERCKLEGNFSIIETLKKLRILGFSGSQIENSPTELWYLDKLQSLDTSNCCIQRMYIPNSMSRLTSLEELYTRKCVIYSVVVEETNGQISLLSKLKHLHQLKVVDLSLPCATVFPKDLFFDNLNDYKIVIGDIKVLSDGDFRMPNKYEPSRSLALQLKDDTNNIHSRNGIKLLFKTVQNLLLGEINGVQNVIYELNLDGFPDLKHLSIINNFSIKHIFKPKDLAHPLDVFPNLESLCLYKLWNIEMICCSLVTDVSFTKLKTIKVKMCAHLKNVISVYMVKLLSSLETIDVSDCDSIEEIVEIPINSDKVEFPKLHSLTLQSLPPSFTSFYRVKEDMTPPLFGKRVKISNLESLNLSSIGIHKIWCDRSLSSFWFQNLIKLVVKDCNKLRYLCSLSVASGLSMLKGLYVSGCHVMEKIFCIEGNGPHKVFVFPNLEEIHLSKMEMLTDIWQAEMSVDSFCSLISVHIEECEKLDKIFPSHMEGWYTSLEKLKVVNCQSVKVIFEIKDSQQRDASGGIDTNLQSIFVDELPKLKQVWSKDPRGILNFKELQSIDVSSCYKLRSVFPTSMAKDVQKIAYMSVSSCWIMMEIIACEDGLEASNEPLVFPELTNMELYDLENMEPFYKGRHGIKCPKMNKLTVVGCKKLETFQIERSESTNEEVAVFSTPKELFPNLEYLKIDVDQAEKWLLSNTKMYRMHRLKELIISGEVSFDSLYQFLYTMPNLEKLSLWLFNLMSNAKIAAQERLGTVLQLKELVFSSSDIEDIGLERHPFLRRLELLTLQECDNLSILAPPSVSLTYLTYLEEIISNEGNEKENIEIVFSNLITIELVSLKQLTSFCSNKNCKFKFPLLEILIVRECPKMETFSENLESAPPKLQNILAVEGEEEAKWQWEGDLNGTIQKVFNDKVSFIYSEYLYLSSYHEFIKQLWPCNHLELQNNFGNLKILQAYYCNSLEHVIPSHLLPCFENLEELEVRWCSEARVIFNISDETKALGIIRLKRLRLYDLPKLEHVWDKDPEGIINLQVLRYMHVERCNCLKSLFPAGVAKKDVN</sequence>
<feature type="domain" description="AAA+ ATPase" evidence="6">
    <location>
        <begin position="167"/>
        <end position="302"/>
    </location>
</feature>
<dbReference type="Pfam" id="PF00931">
    <property type="entry name" value="NB-ARC"/>
    <property type="match status" value="1"/>
</dbReference>
<feature type="coiled-coil region" evidence="5">
    <location>
        <begin position="26"/>
        <end position="119"/>
    </location>
</feature>
<dbReference type="SMART" id="SM00382">
    <property type="entry name" value="AAA"/>
    <property type="match status" value="1"/>
</dbReference>
<dbReference type="EMBL" id="KQ485750">
    <property type="protein sequence ID" value="KYP31688.1"/>
    <property type="molecule type" value="Genomic_DNA"/>
</dbReference>
<keyword evidence="5" id="KW-0175">Coiled coil</keyword>
<proteinExistence type="inferred from homology"/>
<dbReference type="InterPro" id="IPR042197">
    <property type="entry name" value="Apaf_helical"/>
</dbReference>
<keyword evidence="4" id="KW-0067">ATP-binding</keyword>
<reference evidence="7" key="1">
    <citation type="journal article" date="2012" name="Nat. Biotechnol.">
        <title>Draft genome sequence of pigeonpea (Cajanus cajan), an orphan legume crop of resource-poor farmers.</title>
        <authorList>
            <person name="Varshney R.K."/>
            <person name="Chen W."/>
            <person name="Li Y."/>
            <person name="Bharti A.K."/>
            <person name="Saxena R.K."/>
            <person name="Schlueter J.A."/>
            <person name="Donoghue M.T."/>
            <person name="Azam S."/>
            <person name="Fan G."/>
            <person name="Whaley A.M."/>
            <person name="Farmer A.D."/>
            <person name="Sheridan J."/>
            <person name="Iwata A."/>
            <person name="Tuteja R."/>
            <person name="Penmetsa R.V."/>
            <person name="Wu W."/>
            <person name="Upadhyaya H.D."/>
            <person name="Yang S.P."/>
            <person name="Shah T."/>
            <person name="Saxena K.B."/>
            <person name="Michael T."/>
            <person name="McCombie W.R."/>
            <person name="Yang B."/>
            <person name="Zhang G."/>
            <person name="Yang H."/>
            <person name="Wang J."/>
            <person name="Spillane C."/>
            <person name="Cook D.R."/>
            <person name="May G.D."/>
            <person name="Xu X."/>
            <person name="Jackson S.A."/>
        </authorList>
    </citation>
    <scope>NUCLEOTIDE SEQUENCE [LARGE SCALE GENOMIC DNA]</scope>
</reference>
<dbReference type="Proteomes" id="UP000075243">
    <property type="component" value="Unassembled WGS sequence"/>
</dbReference>
<evidence type="ECO:0000256" key="1">
    <source>
        <dbReference type="ARBA" id="ARBA00008894"/>
    </source>
</evidence>